<feature type="transmembrane region" description="Helical" evidence="7">
    <location>
        <begin position="172"/>
        <end position="192"/>
    </location>
</feature>
<dbReference type="Proteomes" id="UP000004757">
    <property type="component" value="Unassembled WGS sequence"/>
</dbReference>
<keyword evidence="5 7" id="KW-1133">Transmembrane helix</keyword>
<keyword evidence="6 7" id="KW-0472">Membrane</keyword>
<dbReference type="GO" id="GO:0015109">
    <property type="term" value="F:chromate transmembrane transporter activity"/>
    <property type="evidence" value="ECO:0007669"/>
    <property type="project" value="InterPro"/>
</dbReference>
<dbReference type="PANTHER" id="PTHR43663">
    <property type="entry name" value="CHROMATE TRANSPORT PROTEIN-RELATED"/>
    <property type="match status" value="1"/>
</dbReference>
<evidence type="ECO:0000313" key="8">
    <source>
        <dbReference type="EMBL" id="EFF41667.1"/>
    </source>
</evidence>
<comment type="caution">
    <text evidence="8">The sequence shown here is derived from an EMBL/GenBank/DDBJ whole genome shotgun (WGS) entry which is preliminary data.</text>
</comment>
<feature type="transmembrane region" description="Helical" evidence="7">
    <location>
        <begin position="123"/>
        <end position="148"/>
    </location>
</feature>
<reference evidence="8 9" key="1">
    <citation type="submission" date="2010-03" db="EMBL/GenBank/DDBJ databases">
        <authorList>
            <person name="Glass J.I."/>
            <person name="Benders G.A."/>
            <person name="Durkin A.S."/>
            <person name="Farmerie W.G."/>
            <person name="Hlavinka K."/>
            <person name="Hostetler J."/>
            <person name="Jackson J."/>
            <person name="May M.A."/>
            <person name="Miller R.H."/>
            <person name="Paralanov V."/>
            <person name="Radune D."/>
            <person name="Szczypinski B."/>
            <person name="Brown D.R."/>
        </authorList>
    </citation>
    <scope>NUCLEOTIDE SEQUENCE [LARGE SCALE GENOMIC DNA]</scope>
    <source>
        <strain evidence="8 9">A21JP2</strain>
    </source>
</reference>
<evidence type="ECO:0000256" key="7">
    <source>
        <dbReference type="SAM" id="Phobius"/>
    </source>
</evidence>
<name>D4XVG5_9BACT</name>
<keyword evidence="4 7" id="KW-0812">Transmembrane</keyword>
<organism evidence="8 9">
    <name type="scientific">Mycoplasmopsis alligatoris A21JP2</name>
    <dbReference type="NCBI Taxonomy" id="747682"/>
    <lineage>
        <taxon>Bacteria</taxon>
        <taxon>Bacillati</taxon>
        <taxon>Mycoplasmatota</taxon>
        <taxon>Mycoplasmoidales</taxon>
        <taxon>Metamycoplasmataceae</taxon>
        <taxon>Mycoplasmopsis</taxon>
    </lineage>
</organism>
<feature type="transmembrane region" description="Helical" evidence="7">
    <location>
        <begin position="80"/>
        <end position="102"/>
    </location>
</feature>
<evidence type="ECO:0000256" key="2">
    <source>
        <dbReference type="ARBA" id="ARBA00005262"/>
    </source>
</evidence>
<evidence type="ECO:0000256" key="3">
    <source>
        <dbReference type="ARBA" id="ARBA00022475"/>
    </source>
</evidence>
<dbReference type="Pfam" id="PF02417">
    <property type="entry name" value="Chromate_transp"/>
    <property type="match status" value="1"/>
</dbReference>
<comment type="subcellular location">
    <subcellularLocation>
        <location evidence="1">Cell membrane</location>
        <topology evidence="1">Multi-pass membrane protein</topology>
    </subcellularLocation>
</comment>
<dbReference type="InterPro" id="IPR052518">
    <property type="entry name" value="CHR_Transporter"/>
</dbReference>
<sequence length="218" mass="24946">MIILLVSLPILILISLSVFGGGQVFMPVFKWFWEFLAEVFNANITQEQINKIFVVSNATPGVVSTKFAFFTGYIIAGGEWWGYLAMFLTYVIFCIPAIIVMLSTMKYIKKFESKMIIKKTMLYMKPIVAGIIISIALQLLISVMFPFISFNESVSNYASIDFLNDKAQFFSGWRRIALFIYFPVVCLISVYMCKKKISLFYIILLGIISSLIVFMPWL</sequence>
<feature type="transmembrane region" description="Helical" evidence="7">
    <location>
        <begin position="199"/>
        <end position="217"/>
    </location>
</feature>
<evidence type="ECO:0000256" key="4">
    <source>
        <dbReference type="ARBA" id="ARBA00022692"/>
    </source>
</evidence>
<keyword evidence="9" id="KW-1185">Reference proteome</keyword>
<comment type="similarity">
    <text evidence="2">Belongs to the chromate ion transporter (CHR) (TC 2.A.51) family.</text>
</comment>
<dbReference type="EMBL" id="ADNC01000007">
    <property type="protein sequence ID" value="EFF41667.1"/>
    <property type="molecule type" value="Genomic_DNA"/>
</dbReference>
<proteinExistence type="inferred from homology"/>
<dbReference type="AlphaFoldDB" id="D4XVG5"/>
<evidence type="ECO:0000313" key="9">
    <source>
        <dbReference type="Proteomes" id="UP000004757"/>
    </source>
</evidence>
<protein>
    <recommendedName>
        <fullName evidence="10">Chromate transport protein</fullName>
    </recommendedName>
</protein>
<dbReference type="eggNOG" id="COG2059">
    <property type="taxonomic scope" value="Bacteria"/>
</dbReference>
<accession>D4XVG5</accession>
<evidence type="ECO:0008006" key="10">
    <source>
        <dbReference type="Google" id="ProtNLM"/>
    </source>
</evidence>
<evidence type="ECO:0000256" key="5">
    <source>
        <dbReference type="ARBA" id="ARBA00022989"/>
    </source>
</evidence>
<dbReference type="GO" id="GO:0005886">
    <property type="term" value="C:plasma membrane"/>
    <property type="evidence" value="ECO:0007669"/>
    <property type="project" value="UniProtKB-SubCell"/>
</dbReference>
<dbReference type="InterPro" id="IPR003370">
    <property type="entry name" value="Chromate_transpt"/>
</dbReference>
<dbReference type="STRING" id="747682.MALL_0617"/>
<dbReference type="RefSeq" id="WP_005683372.1">
    <property type="nucleotide sequence ID" value="NZ_ADNC01000007.1"/>
</dbReference>
<gene>
    <name evidence="8" type="ORF">MALL_0617</name>
</gene>
<dbReference type="PANTHER" id="PTHR43663:SF1">
    <property type="entry name" value="CHROMATE TRANSPORTER"/>
    <property type="match status" value="1"/>
</dbReference>
<evidence type="ECO:0000256" key="6">
    <source>
        <dbReference type="ARBA" id="ARBA00023136"/>
    </source>
</evidence>
<evidence type="ECO:0000256" key="1">
    <source>
        <dbReference type="ARBA" id="ARBA00004651"/>
    </source>
</evidence>
<keyword evidence="3" id="KW-1003">Cell membrane</keyword>